<accession>A0ABT8TFZ2</accession>
<keyword evidence="2" id="KW-0812">Transmembrane</keyword>
<feature type="compositionally biased region" description="Low complexity" evidence="1">
    <location>
        <begin position="89"/>
        <end position="99"/>
    </location>
</feature>
<dbReference type="SUPFAM" id="SSF48452">
    <property type="entry name" value="TPR-like"/>
    <property type="match status" value="1"/>
</dbReference>
<keyword evidence="4" id="KW-1185">Reference proteome</keyword>
<feature type="region of interest" description="Disordered" evidence="1">
    <location>
        <begin position="68"/>
        <end position="101"/>
    </location>
</feature>
<dbReference type="Pfam" id="PF13432">
    <property type="entry name" value="TPR_16"/>
    <property type="match status" value="1"/>
</dbReference>
<proteinExistence type="predicted"/>
<protein>
    <submittedName>
        <fullName evidence="3">Tetratricopeptide repeat protein</fullName>
    </submittedName>
</protein>
<feature type="region of interest" description="Disordered" evidence="1">
    <location>
        <begin position="240"/>
        <end position="268"/>
    </location>
</feature>
<dbReference type="EMBL" id="JAULRT010000059">
    <property type="protein sequence ID" value="MDO3382997.1"/>
    <property type="molecule type" value="Genomic_DNA"/>
</dbReference>
<dbReference type="RefSeq" id="WP_302713596.1">
    <property type="nucleotide sequence ID" value="NZ_JAULRT010000059.1"/>
</dbReference>
<feature type="compositionally biased region" description="Polar residues" evidence="1">
    <location>
        <begin position="245"/>
        <end position="264"/>
    </location>
</feature>
<feature type="transmembrane region" description="Helical" evidence="2">
    <location>
        <begin position="38"/>
        <end position="59"/>
    </location>
</feature>
<feature type="compositionally biased region" description="Low complexity" evidence="1">
    <location>
        <begin position="71"/>
        <end position="82"/>
    </location>
</feature>
<comment type="caution">
    <text evidence="3">The sequence shown here is derived from an EMBL/GenBank/DDBJ whole genome shotgun (WGS) entry which is preliminary data.</text>
</comment>
<evidence type="ECO:0000313" key="4">
    <source>
        <dbReference type="Proteomes" id="UP001168380"/>
    </source>
</evidence>
<organism evidence="3 4">
    <name type="scientific">Gilvimarinus algae</name>
    <dbReference type="NCBI Taxonomy" id="3058037"/>
    <lineage>
        <taxon>Bacteria</taxon>
        <taxon>Pseudomonadati</taxon>
        <taxon>Pseudomonadota</taxon>
        <taxon>Gammaproteobacteria</taxon>
        <taxon>Cellvibrionales</taxon>
        <taxon>Cellvibrionaceae</taxon>
        <taxon>Gilvimarinus</taxon>
    </lineage>
</organism>
<dbReference type="Gene3D" id="1.25.40.10">
    <property type="entry name" value="Tetratricopeptide repeat domain"/>
    <property type="match status" value="1"/>
</dbReference>
<dbReference type="Proteomes" id="UP001168380">
    <property type="component" value="Unassembled WGS sequence"/>
</dbReference>
<dbReference type="InterPro" id="IPR011990">
    <property type="entry name" value="TPR-like_helical_dom_sf"/>
</dbReference>
<evidence type="ECO:0000256" key="2">
    <source>
        <dbReference type="SAM" id="Phobius"/>
    </source>
</evidence>
<dbReference type="SMART" id="SM00028">
    <property type="entry name" value="TPR"/>
    <property type="match status" value="3"/>
</dbReference>
<evidence type="ECO:0000256" key="1">
    <source>
        <dbReference type="SAM" id="MobiDB-lite"/>
    </source>
</evidence>
<sequence length="468" mass="50477">MSLVNDMLRDLESRGDSLAREEKTPYLHPHKRSARAPLLYALMGFAGVLLMGLCALLLWPERDSQTSRLQAEATSPSPAAADSSKRLATKPPATDTPAAVLQPSPAEPVLQTAQPLASSVAATNPAADTEHSVQVIIDQAAIEDYLLRARAAFTADQLTLPVNDSAFLYYHKVLSLHANHPDALQGLEAIAERYRVLAERELERGELTGAQRLLDRAFAVAPGHSALDSLQVRLTAALKQPPPEGTSTVPEPSNAPASNVASERTGSEAGSVAPVQLSLASQDAAEVEAARVLVAGGQAREAERALGHFLRTAASGGRWPLEARRYLQSLYLQQRDWNAAQALLVSGLPDAQAAFLRAREHHAKGEYAEALTALEREAGATASDDEPYRALLASLYQRLERSQEAASHYSRLLDVFGPKARYWLGLAVAFDQQGEYRSAAAAYRQALMASDATPTIREFSGQRLAQLE</sequence>
<keyword evidence="2" id="KW-1133">Transmembrane helix</keyword>
<keyword evidence="2" id="KW-0472">Membrane</keyword>
<name>A0ABT8TFZ2_9GAMM</name>
<evidence type="ECO:0000313" key="3">
    <source>
        <dbReference type="EMBL" id="MDO3382997.1"/>
    </source>
</evidence>
<dbReference type="InterPro" id="IPR019734">
    <property type="entry name" value="TPR_rpt"/>
</dbReference>
<gene>
    <name evidence="3" type="ORF">QWI16_12530</name>
</gene>
<reference evidence="3" key="1">
    <citation type="submission" date="2023-07" db="EMBL/GenBank/DDBJ databases">
        <title>Gilvimarinus algae sp. nov., isolated from the surface of Kelp.</title>
        <authorList>
            <person name="Sun Y.Y."/>
            <person name="Gong Y."/>
            <person name="Du Z.J."/>
        </authorList>
    </citation>
    <scope>NUCLEOTIDE SEQUENCE</scope>
    <source>
        <strain evidence="3">SDUM040014</strain>
    </source>
</reference>